<evidence type="ECO:0000313" key="2">
    <source>
        <dbReference type="Proteomes" id="UP000824120"/>
    </source>
</evidence>
<reference evidence="1 2" key="1">
    <citation type="submission" date="2020-09" db="EMBL/GenBank/DDBJ databases">
        <title>De no assembly of potato wild relative species, Solanum commersonii.</title>
        <authorList>
            <person name="Cho K."/>
        </authorList>
    </citation>
    <scope>NUCLEOTIDE SEQUENCE [LARGE SCALE GENOMIC DNA]</scope>
    <source>
        <strain evidence="1">LZ3.2</strain>
        <tissue evidence="1">Leaf</tissue>
    </source>
</reference>
<proteinExistence type="predicted"/>
<keyword evidence="2" id="KW-1185">Reference proteome</keyword>
<accession>A0A9J5ZRV9</accession>
<protein>
    <submittedName>
        <fullName evidence="1">Uncharacterized protein</fullName>
    </submittedName>
</protein>
<name>A0A9J5ZRV9_SOLCO</name>
<gene>
    <name evidence="1" type="ORF">H5410_014667</name>
</gene>
<dbReference type="AlphaFoldDB" id="A0A9J5ZRV9"/>
<sequence>MGKQSNASYREAVQSSRWMADSMKRAKLHVKEAHLEVTSGAPLAETDLLNRCIVGRFQDTL</sequence>
<dbReference type="EMBL" id="JACXVP010000003">
    <property type="protein sequence ID" value="KAG5614843.1"/>
    <property type="molecule type" value="Genomic_DNA"/>
</dbReference>
<evidence type="ECO:0000313" key="1">
    <source>
        <dbReference type="EMBL" id="KAG5614843.1"/>
    </source>
</evidence>
<comment type="caution">
    <text evidence="1">The sequence shown here is derived from an EMBL/GenBank/DDBJ whole genome shotgun (WGS) entry which is preliminary data.</text>
</comment>
<dbReference type="Proteomes" id="UP000824120">
    <property type="component" value="Chromosome 3"/>
</dbReference>
<organism evidence="1 2">
    <name type="scientific">Solanum commersonii</name>
    <name type="common">Commerson's wild potato</name>
    <name type="synonym">Commerson's nightshade</name>
    <dbReference type="NCBI Taxonomy" id="4109"/>
    <lineage>
        <taxon>Eukaryota</taxon>
        <taxon>Viridiplantae</taxon>
        <taxon>Streptophyta</taxon>
        <taxon>Embryophyta</taxon>
        <taxon>Tracheophyta</taxon>
        <taxon>Spermatophyta</taxon>
        <taxon>Magnoliopsida</taxon>
        <taxon>eudicotyledons</taxon>
        <taxon>Gunneridae</taxon>
        <taxon>Pentapetalae</taxon>
        <taxon>asterids</taxon>
        <taxon>lamiids</taxon>
        <taxon>Solanales</taxon>
        <taxon>Solanaceae</taxon>
        <taxon>Solanoideae</taxon>
        <taxon>Solaneae</taxon>
        <taxon>Solanum</taxon>
    </lineage>
</organism>